<dbReference type="Proteomes" id="UP000027135">
    <property type="component" value="Unassembled WGS sequence"/>
</dbReference>
<dbReference type="InterPro" id="IPR036719">
    <property type="entry name" value="Neuro-gated_channel_TM_sf"/>
</dbReference>
<name>A0A067RMI4_ZOONE</name>
<dbReference type="Gene3D" id="2.70.170.10">
    <property type="entry name" value="Neurotransmitter-gated ion-channel ligand-binding domain"/>
    <property type="match status" value="1"/>
</dbReference>
<comment type="subcellular location">
    <subcellularLocation>
        <location evidence="5">Postsynaptic cell membrane</location>
        <topology evidence="5">Multi-pass membrane protein</topology>
    </subcellularLocation>
</comment>
<evidence type="ECO:0000259" key="9">
    <source>
        <dbReference type="Pfam" id="PF02932"/>
    </source>
</evidence>
<dbReference type="GO" id="GO:0004888">
    <property type="term" value="F:transmembrane signaling receptor activity"/>
    <property type="evidence" value="ECO:0007669"/>
    <property type="project" value="InterPro"/>
</dbReference>
<dbReference type="OrthoDB" id="410315at2759"/>
<gene>
    <name evidence="10" type="ORF">L798_07635</name>
</gene>
<dbReference type="SUPFAM" id="SSF63712">
    <property type="entry name" value="Nicotinic receptor ligand binding domain-like"/>
    <property type="match status" value="1"/>
</dbReference>
<proteinExistence type="inferred from homology"/>
<dbReference type="CDD" id="cd18997">
    <property type="entry name" value="LGIC_ECD_nAChR"/>
    <property type="match status" value="1"/>
</dbReference>
<dbReference type="InterPro" id="IPR006201">
    <property type="entry name" value="Neur_channel"/>
</dbReference>
<dbReference type="FunFam" id="2.70.170.10:FF:000016">
    <property type="entry name" value="Nicotinic acetylcholine receptor subunit"/>
    <property type="match status" value="1"/>
</dbReference>
<feature type="domain" description="Neurotransmitter-gated ion-channel ligand-binding" evidence="8">
    <location>
        <begin position="56"/>
        <end position="259"/>
    </location>
</feature>
<keyword evidence="2 6" id="KW-0812">Transmembrane</keyword>
<dbReference type="eggNOG" id="KOG3645">
    <property type="taxonomic scope" value="Eukaryota"/>
</dbReference>
<dbReference type="PRINTS" id="PR00252">
    <property type="entry name" value="NRIONCHANNEL"/>
</dbReference>
<dbReference type="Pfam" id="PF02932">
    <property type="entry name" value="Neur_chan_memb"/>
    <property type="match status" value="1"/>
</dbReference>
<keyword evidence="10" id="KW-0675">Receptor</keyword>
<sequence length="461" mass="51847">MPEASTALRCVGQELAVLLFLVLTQTHTGTLAAVRDTATGTLPLRTPSAWNATWTDRLKKDLLFSYDKYARPAQHTNTTVVSLHVTFRHIDLDEEKSILTVQGWVRMTWTDEKLKWNESDYGGLSVLHVADHEVWQPDIVLYNSATGNVVDHYGNTYCVAYPNGEVVWVPPSQFQVFCDLDLRTWPFDVQSCHLTLGSWTYDGDHVDIHLDKQGSDVEELETNSEWELVGVEETRNVRMYACCVEPYIDITYNLTLRRRSPTYSAIVITPATVIVLLTLASFWLPPTAGEKIILNGCTAIIICIFLMYFSQKLPAMAGHTPLVVLFYSSSLYMVCVATILSVVVVNLACNHHATPLPWLIKNLLTGWMGQVLCLGYLVDQASSMRHNMSSANAEELRDQQAVAFDDHDHMVNSSDDRQMITPQRARVSSQHDWVVLAAAIDRIAFLVYCLLFTILAIVYAV</sequence>
<reference evidence="10 11" key="1">
    <citation type="journal article" date="2014" name="Nat. Commun.">
        <title>Molecular traces of alternative social organization in a termite genome.</title>
        <authorList>
            <person name="Terrapon N."/>
            <person name="Li C."/>
            <person name="Robertson H.M."/>
            <person name="Ji L."/>
            <person name="Meng X."/>
            <person name="Booth W."/>
            <person name="Chen Z."/>
            <person name="Childers C.P."/>
            <person name="Glastad K.M."/>
            <person name="Gokhale K."/>
            <person name="Gowin J."/>
            <person name="Gronenberg W."/>
            <person name="Hermansen R.A."/>
            <person name="Hu H."/>
            <person name="Hunt B.G."/>
            <person name="Huylmans A.K."/>
            <person name="Khalil S.M."/>
            <person name="Mitchell R.D."/>
            <person name="Munoz-Torres M.C."/>
            <person name="Mustard J.A."/>
            <person name="Pan H."/>
            <person name="Reese J.T."/>
            <person name="Scharf M.E."/>
            <person name="Sun F."/>
            <person name="Vogel H."/>
            <person name="Xiao J."/>
            <person name="Yang W."/>
            <person name="Yang Z."/>
            <person name="Yang Z."/>
            <person name="Zhou J."/>
            <person name="Zhu J."/>
            <person name="Brent C.S."/>
            <person name="Elsik C.G."/>
            <person name="Goodisman M.A."/>
            <person name="Liberles D.A."/>
            <person name="Roe R.M."/>
            <person name="Vargo E.L."/>
            <person name="Vilcinskas A."/>
            <person name="Wang J."/>
            <person name="Bornberg-Bauer E."/>
            <person name="Korb J."/>
            <person name="Zhang G."/>
            <person name="Liebig J."/>
        </authorList>
    </citation>
    <scope>NUCLEOTIDE SEQUENCE [LARGE SCALE GENOMIC DNA]</scope>
    <source>
        <tissue evidence="10">Whole organism</tissue>
    </source>
</reference>
<feature type="chain" id="PRO_5001648638" evidence="7">
    <location>
        <begin position="33"/>
        <end position="461"/>
    </location>
</feature>
<organism evidence="10 11">
    <name type="scientific">Zootermopsis nevadensis</name>
    <name type="common">Dampwood termite</name>
    <dbReference type="NCBI Taxonomy" id="136037"/>
    <lineage>
        <taxon>Eukaryota</taxon>
        <taxon>Metazoa</taxon>
        <taxon>Ecdysozoa</taxon>
        <taxon>Arthropoda</taxon>
        <taxon>Hexapoda</taxon>
        <taxon>Insecta</taxon>
        <taxon>Pterygota</taxon>
        <taxon>Neoptera</taxon>
        <taxon>Polyneoptera</taxon>
        <taxon>Dictyoptera</taxon>
        <taxon>Blattodea</taxon>
        <taxon>Blattoidea</taxon>
        <taxon>Termitoidae</taxon>
        <taxon>Termopsidae</taxon>
        <taxon>Zootermopsis</taxon>
    </lineage>
</organism>
<accession>A0A067RMI4</accession>
<dbReference type="InterPro" id="IPR038050">
    <property type="entry name" value="Neuro_actylchol_rec"/>
</dbReference>
<evidence type="ECO:0000259" key="8">
    <source>
        <dbReference type="Pfam" id="PF02931"/>
    </source>
</evidence>
<keyword evidence="3 6" id="KW-1133">Transmembrane helix</keyword>
<dbReference type="AlphaFoldDB" id="A0A067RMI4"/>
<evidence type="ECO:0000313" key="11">
    <source>
        <dbReference type="Proteomes" id="UP000027135"/>
    </source>
</evidence>
<evidence type="ECO:0000256" key="2">
    <source>
        <dbReference type="ARBA" id="ARBA00022692"/>
    </source>
</evidence>
<dbReference type="InterPro" id="IPR006029">
    <property type="entry name" value="Neurotrans-gated_channel_TM"/>
</dbReference>
<feature type="transmembrane region" description="Helical" evidence="6">
    <location>
        <begin position="292"/>
        <end position="310"/>
    </location>
</feature>
<keyword evidence="11" id="KW-1185">Reference proteome</keyword>
<dbReference type="CDD" id="cd19051">
    <property type="entry name" value="LGIC_TM_cation"/>
    <property type="match status" value="1"/>
</dbReference>
<dbReference type="GO" id="GO:0045211">
    <property type="term" value="C:postsynaptic membrane"/>
    <property type="evidence" value="ECO:0007669"/>
    <property type="project" value="UniProtKB-SubCell"/>
</dbReference>
<feature type="transmembrane region" description="Helical" evidence="6">
    <location>
        <begin position="263"/>
        <end position="286"/>
    </location>
</feature>
<dbReference type="GO" id="GO:0005230">
    <property type="term" value="F:extracellular ligand-gated monoatomic ion channel activity"/>
    <property type="evidence" value="ECO:0007669"/>
    <property type="project" value="InterPro"/>
</dbReference>
<evidence type="ECO:0000256" key="6">
    <source>
        <dbReference type="SAM" id="Phobius"/>
    </source>
</evidence>
<evidence type="ECO:0000256" key="1">
    <source>
        <dbReference type="ARBA" id="ARBA00009237"/>
    </source>
</evidence>
<evidence type="ECO:0000256" key="3">
    <source>
        <dbReference type="ARBA" id="ARBA00022989"/>
    </source>
</evidence>
<keyword evidence="7" id="KW-0732">Signal</keyword>
<feature type="transmembrane region" description="Helical" evidence="6">
    <location>
        <begin position="433"/>
        <end position="460"/>
    </location>
</feature>
<evidence type="ECO:0000313" key="10">
    <source>
        <dbReference type="EMBL" id="KDR24228.1"/>
    </source>
</evidence>
<dbReference type="InterPro" id="IPR006202">
    <property type="entry name" value="Neur_chan_lig-bd"/>
</dbReference>
<dbReference type="Pfam" id="PF02931">
    <property type="entry name" value="Neur_chan_LBD"/>
    <property type="match status" value="1"/>
</dbReference>
<dbReference type="EMBL" id="KK852424">
    <property type="protein sequence ID" value="KDR24228.1"/>
    <property type="molecule type" value="Genomic_DNA"/>
</dbReference>
<feature type="domain" description="Neurotransmitter-gated ion-channel transmembrane" evidence="9">
    <location>
        <begin position="267"/>
        <end position="416"/>
    </location>
</feature>
<dbReference type="PANTHER" id="PTHR18945">
    <property type="entry name" value="NEUROTRANSMITTER GATED ION CHANNEL"/>
    <property type="match status" value="1"/>
</dbReference>
<evidence type="ECO:0000256" key="4">
    <source>
        <dbReference type="ARBA" id="ARBA00023136"/>
    </source>
</evidence>
<dbReference type="OMA" id="FAAHELW"/>
<keyword evidence="4 6" id="KW-0472">Membrane</keyword>
<dbReference type="SUPFAM" id="SSF90112">
    <property type="entry name" value="Neurotransmitter-gated ion-channel transmembrane pore"/>
    <property type="match status" value="1"/>
</dbReference>
<protein>
    <submittedName>
        <fullName evidence="10">Acetylcholine receptor subunit alpha-type acr-16</fullName>
    </submittedName>
</protein>
<comment type="similarity">
    <text evidence="1">Belongs to the ligand-gated ion channel (TC 1.A.9) family. Acetylcholine receptor (TC 1.A.9.1) subfamily.</text>
</comment>
<dbReference type="Gene3D" id="1.20.58.390">
    <property type="entry name" value="Neurotransmitter-gated ion-channel transmembrane domain"/>
    <property type="match status" value="1"/>
</dbReference>
<dbReference type="FunFam" id="1.20.58.390:FF:000092">
    <property type="entry name" value="Nicotinic acetylcholine receptor subunit alpha10"/>
    <property type="match status" value="1"/>
</dbReference>
<feature type="signal peptide" evidence="7">
    <location>
        <begin position="1"/>
        <end position="32"/>
    </location>
</feature>
<dbReference type="InterPro" id="IPR036734">
    <property type="entry name" value="Neur_chan_lig-bd_sf"/>
</dbReference>
<evidence type="ECO:0000256" key="5">
    <source>
        <dbReference type="ARBA" id="ARBA00034104"/>
    </source>
</evidence>
<evidence type="ECO:0000256" key="7">
    <source>
        <dbReference type="SAM" id="SignalP"/>
    </source>
</evidence>
<feature type="transmembrane region" description="Helical" evidence="6">
    <location>
        <begin position="359"/>
        <end position="378"/>
    </location>
</feature>
<dbReference type="STRING" id="136037.A0A067RMI4"/>
<dbReference type="InParanoid" id="A0A067RMI4"/>
<feature type="transmembrane region" description="Helical" evidence="6">
    <location>
        <begin position="322"/>
        <end position="347"/>
    </location>
</feature>